<dbReference type="Proteomes" id="UP000184245">
    <property type="component" value="Unassembled WGS sequence"/>
</dbReference>
<protein>
    <recommendedName>
        <fullName evidence="3">Transposase domain</fullName>
    </recommendedName>
</protein>
<accession>A0A1M5BYM4</accession>
<organism evidence="1 2">
    <name type="scientific">Lactonifactor longoviformis DSM 17459</name>
    <dbReference type="NCBI Taxonomy" id="1122155"/>
    <lineage>
        <taxon>Bacteria</taxon>
        <taxon>Bacillati</taxon>
        <taxon>Bacillota</taxon>
        <taxon>Clostridia</taxon>
        <taxon>Eubacteriales</taxon>
        <taxon>Clostridiaceae</taxon>
        <taxon>Lactonifactor</taxon>
    </lineage>
</organism>
<dbReference type="EMBL" id="FQVI01000031">
    <property type="protein sequence ID" value="SHF47638.1"/>
    <property type="molecule type" value="Genomic_DNA"/>
</dbReference>
<name>A0A1M5BYM4_9CLOT</name>
<proteinExistence type="predicted"/>
<dbReference type="AlphaFoldDB" id="A0A1M5BYM4"/>
<dbReference type="STRING" id="1122155.SAMN02745158_03889"/>
<feature type="non-terminal residue" evidence="1">
    <location>
        <position position="55"/>
    </location>
</feature>
<sequence>MFISDFLDICDPVLTFDKFMEGIDLTKYLDKLPARETGRVRYNPVNMLKTVLFGF</sequence>
<evidence type="ECO:0000313" key="2">
    <source>
        <dbReference type="Proteomes" id="UP000184245"/>
    </source>
</evidence>
<keyword evidence="2" id="KW-1185">Reference proteome</keyword>
<gene>
    <name evidence="1" type="ORF">SAMN02745158_03889</name>
</gene>
<evidence type="ECO:0000313" key="1">
    <source>
        <dbReference type="EMBL" id="SHF47638.1"/>
    </source>
</evidence>
<evidence type="ECO:0008006" key="3">
    <source>
        <dbReference type="Google" id="ProtNLM"/>
    </source>
</evidence>
<reference evidence="1 2" key="1">
    <citation type="submission" date="2016-11" db="EMBL/GenBank/DDBJ databases">
        <authorList>
            <person name="Jaros S."/>
            <person name="Januszkiewicz K."/>
            <person name="Wedrychowicz H."/>
        </authorList>
    </citation>
    <scope>NUCLEOTIDE SEQUENCE [LARGE SCALE GENOMIC DNA]</scope>
    <source>
        <strain evidence="1 2">DSM 17459</strain>
    </source>
</reference>